<accession>A0A518HFV7</accession>
<reference evidence="2 3" key="1">
    <citation type="submission" date="2019-02" db="EMBL/GenBank/DDBJ databases">
        <title>Deep-cultivation of Planctomycetes and their phenomic and genomic characterization uncovers novel biology.</title>
        <authorList>
            <person name="Wiegand S."/>
            <person name="Jogler M."/>
            <person name="Boedeker C."/>
            <person name="Pinto D."/>
            <person name="Vollmers J."/>
            <person name="Rivas-Marin E."/>
            <person name="Kohn T."/>
            <person name="Peeters S.H."/>
            <person name="Heuer A."/>
            <person name="Rast P."/>
            <person name="Oberbeckmann S."/>
            <person name="Bunk B."/>
            <person name="Jeske O."/>
            <person name="Meyerdierks A."/>
            <person name="Storesund J.E."/>
            <person name="Kallscheuer N."/>
            <person name="Luecker S."/>
            <person name="Lage O.M."/>
            <person name="Pohl T."/>
            <person name="Merkel B.J."/>
            <person name="Hornburger P."/>
            <person name="Mueller R.-W."/>
            <person name="Bruemmer F."/>
            <person name="Labrenz M."/>
            <person name="Spormann A.M."/>
            <person name="Op den Camp H."/>
            <person name="Overmann J."/>
            <person name="Amann R."/>
            <person name="Jetten M.S.M."/>
            <person name="Mascher T."/>
            <person name="Medema M.H."/>
            <person name="Devos D.P."/>
            <person name="Kaster A.-K."/>
            <person name="Ovreas L."/>
            <person name="Rohde M."/>
            <person name="Galperin M.Y."/>
            <person name="Jogler C."/>
        </authorList>
    </citation>
    <scope>NUCLEOTIDE SEQUENCE [LARGE SCALE GENOMIC DNA]</scope>
    <source>
        <strain evidence="2 3">ElP</strain>
        <plasmid evidence="3">pelp_5</plasmid>
    </source>
</reference>
<evidence type="ECO:0000313" key="2">
    <source>
        <dbReference type="EMBL" id="QDV39656.1"/>
    </source>
</evidence>
<keyword evidence="3" id="KW-1185">Reference proteome</keyword>
<gene>
    <name evidence="2" type="ORF">ElP_76280</name>
</gene>
<organism evidence="2 3">
    <name type="scientific">Tautonia plasticadhaerens</name>
    <dbReference type="NCBI Taxonomy" id="2527974"/>
    <lineage>
        <taxon>Bacteria</taxon>
        <taxon>Pseudomonadati</taxon>
        <taxon>Planctomycetota</taxon>
        <taxon>Planctomycetia</taxon>
        <taxon>Isosphaerales</taxon>
        <taxon>Isosphaeraceae</taxon>
        <taxon>Tautonia</taxon>
    </lineage>
</organism>
<feature type="compositionally biased region" description="Low complexity" evidence="1">
    <location>
        <begin position="42"/>
        <end position="61"/>
    </location>
</feature>
<name>A0A518HFV7_9BACT</name>
<protein>
    <submittedName>
        <fullName evidence="2">Uncharacterized protein</fullName>
    </submittedName>
</protein>
<evidence type="ECO:0000313" key="3">
    <source>
        <dbReference type="Proteomes" id="UP000317835"/>
    </source>
</evidence>
<evidence type="ECO:0000256" key="1">
    <source>
        <dbReference type="SAM" id="MobiDB-lite"/>
    </source>
</evidence>
<dbReference type="KEGG" id="tpla:ElP_76280"/>
<dbReference type="AlphaFoldDB" id="A0A518HFV7"/>
<sequence>MFRIPGGRLTVERSKGLDAESYRAAALLLLEQADRLDPPADSPSSPAVDDADPGADPGLAA</sequence>
<keyword evidence="2" id="KW-0614">Plasmid</keyword>
<feature type="region of interest" description="Disordered" evidence="1">
    <location>
        <begin position="33"/>
        <end position="61"/>
    </location>
</feature>
<geneLocation type="plasmid" evidence="3">
    <name>pelp_5</name>
</geneLocation>
<dbReference type="EMBL" id="CP036431">
    <property type="protein sequence ID" value="QDV39656.1"/>
    <property type="molecule type" value="Genomic_DNA"/>
</dbReference>
<proteinExistence type="predicted"/>
<dbReference type="Proteomes" id="UP000317835">
    <property type="component" value="Plasmid pElP_5"/>
</dbReference>
<dbReference type="RefSeq" id="WP_145279912.1">
    <property type="nucleotide sequence ID" value="NZ_CP036431.1"/>
</dbReference>